<dbReference type="AlphaFoldDB" id="A0A386WMP0"/>
<evidence type="ECO:0000313" key="3">
    <source>
        <dbReference type="Proteomes" id="UP000267804"/>
    </source>
</evidence>
<dbReference type="InterPro" id="IPR046052">
    <property type="entry name" value="DUF6010"/>
</dbReference>
<gene>
    <name evidence="2" type="ORF">CSH63_18445</name>
</gene>
<sequence length="144" mass="15430">MLRYVMPVVIGLVYVGLNSVVPEPHRRRLNALVVTGAGAAYLSGGGFGLWELAFCALLVAVGYAGLTSYTFIGVGWLLHTVWDVLHHRRGTPIIPSLHDSSFGCALCDPVIALWCFAGGPSVTDLYHRLTRRVPDAGRPVTAGS</sequence>
<reference evidence="2 3" key="1">
    <citation type="submission" date="2017-10" db="EMBL/GenBank/DDBJ databases">
        <title>Integration of genomic and chemical information greatly accelerates assignment of the full stereostructure of myelolactone, a potent inhibitor of myeloma from a marine-derived Micromonospora.</title>
        <authorList>
            <person name="Kim M.C."/>
            <person name="Machado H."/>
            <person name="Jensen P.R."/>
            <person name="Fenical W."/>
        </authorList>
    </citation>
    <scope>NUCLEOTIDE SEQUENCE [LARGE SCALE GENOMIC DNA]</scope>
    <source>
        <strain evidence="2 3">CNY-010</strain>
    </source>
</reference>
<evidence type="ECO:0000256" key="1">
    <source>
        <dbReference type="SAM" id="Phobius"/>
    </source>
</evidence>
<accession>A0A386WMP0</accession>
<proteinExistence type="predicted"/>
<dbReference type="Pfam" id="PF19473">
    <property type="entry name" value="DUF6010"/>
    <property type="match status" value="1"/>
</dbReference>
<feature type="transmembrane region" description="Helical" evidence="1">
    <location>
        <begin position="29"/>
        <end position="50"/>
    </location>
</feature>
<dbReference type="Proteomes" id="UP000267804">
    <property type="component" value="Chromosome"/>
</dbReference>
<keyword evidence="1" id="KW-0812">Transmembrane</keyword>
<evidence type="ECO:0008006" key="4">
    <source>
        <dbReference type="Google" id="ProtNLM"/>
    </source>
</evidence>
<feature type="transmembrane region" description="Helical" evidence="1">
    <location>
        <begin position="56"/>
        <end position="78"/>
    </location>
</feature>
<organism evidence="2 3">
    <name type="scientific">Micromonospora tulbaghiae</name>
    <dbReference type="NCBI Taxonomy" id="479978"/>
    <lineage>
        <taxon>Bacteria</taxon>
        <taxon>Bacillati</taxon>
        <taxon>Actinomycetota</taxon>
        <taxon>Actinomycetes</taxon>
        <taxon>Micromonosporales</taxon>
        <taxon>Micromonosporaceae</taxon>
        <taxon>Micromonospora</taxon>
    </lineage>
</organism>
<keyword evidence="1" id="KW-0472">Membrane</keyword>
<feature type="transmembrane region" description="Helical" evidence="1">
    <location>
        <begin position="6"/>
        <end position="22"/>
    </location>
</feature>
<protein>
    <recommendedName>
        <fullName evidence="4">Integral membrane protein</fullName>
    </recommendedName>
</protein>
<dbReference type="EMBL" id="CP024087">
    <property type="protein sequence ID" value="AYF29411.1"/>
    <property type="molecule type" value="Genomic_DNA"/>
</dbReference>
<dbReference type="KEGG" id="mtua:CSH63_18445"/>
<name>A0A386WMP0_9ACTN</name>
<dbReference type="RefSeq" id="WP_120571365.1">
    <property type="nucleotide sequence ID" value="NZ_CP024087.1"/>
</dbReference>
<evidence type="ECO:0000313" key="2">
    <source>
        <dbReference type="EMBL" id="AYF29411.1"/>
    </source>
</evidence>
<keyword evidence="1" id="KW-1133">Transmembrane helix</keyword>